<evidence type="ECO:0000313" key="2">
    <source>
        <dbReference type="EMBL" id="RAI30069.1"/>
    </source>
</evidence>
<dbReference type="EMBL" id="NPEV01000001">
    <property type="protein sequence ID" value="RAI30069.1"/>
    <property type="molecule type" value="Genomic_DNA"/>
</dbReference>
<name>A0A327JUA8_9HYPH</name>
<comment type="caution">
    <text evidence="2">The sequence shown here is derived from an EMBL/GenBank/DDBJ whole genome shotgun (WGS) entry which is preliminary data.</text>
</comment>
<keyword evidence="1" id="KW-0732">Signal</keyword>
<dbReference type="Proteomes" id="UP000249299">
    <property type="component" value="Unassembled WGS sequence"/>
</dbReference>
<evidence type="ECO:0000256" key="1">
    <source>
        <dbReference type="SAM" id="SignalP"/>
    </source>
</evidence>
<dbReference type="AlphaFoldDB" id="A0A327JUA8"/>
<dbReference type="InterPro" id="IPR008993">
    <property type="entry name" value="TIMP-like_OB-fold"/>
</dbReference>
<dbReference type="OrthoDB" id="5195572at2"/>
<protein>
    <submittedName>
        <fullName evidence="2">Uncharacterized protein</fullName>
    </submittedName>
</protein>
<gene>
    <name evidence="2" type="ORF">CH339_00620</name>
</gene>
<dbReference type="RefSeq" id="WP_111432322.1">
    <property type="nucleotide sequence ID" value="NZ_JACIGG010000001.1"/>
</dbReference>
<reference evidence="2 3" key="1">
    <citation type="submission" date="2017-07" db="EMBL/GenBank/DDBJ databases">
        <title>Draft Genome Sequences of Select Purple Nonsulfur Bacteria.</title>
        <authorList>
            <person name="Lasarre B."/>
            <person name="Mckinlay J.B."/>
        </authorList>
    </citation>
    <scope>NUCLEOTIDE SEQUENCE [LARGE SCALE GENOMIC DNA]</scope>
    <source>
        <strain evidence="2 3">DSM 11290</strain>
    </source>
</reference>
<dbReference type="Gene3D" id="2.40.50.120">
    <property type="match status" value="1"/>
</dbReference>
<feature type="signal peptide" evidence="1">
    <location>
        <begin position="1"/>
        <end position="22"/>
    </location>
</feature>
<accession>A0A327JUA8</accession>
<evidence type="ECO:0000313" key="3">
    <source>
        <dbReference type="Proteomes" id="UP000249299"/>
    </source>
</evidence>
<sequence length="129" mass="13783">MVHRLIPALVFLALVSAGPAASQGGGCICLKEPRETILKEADVVFVGKPTKVSKADEDGVEWETTVFAVDKWLKGRQGDANGAEISIPPSVCAVRFKPGTGPFTVAAFLDEKGRLITNSCIMLNISRKQ</sequence>
<proteinExistence type="predicted"/>
<feature type="chain" id="PRO_5016274453" evidence="1">
    <location>
        <begin position="23"/>
        <end position="129"/>
    </location>
</feature>
<organism evidence="2 3">
    <name type="scientific">Rhodobium orientis</name>
    <dbReference type="NCBI Taxonomy" id="34017"/>
    <lineage>
        <taxon>Bacteria</taxon>
        <taxon>Pseudomonadati</taxon>
        <taxon>Pseudomonadota</taxon>
        <taxon>Alphaproteobacteria</taxon>
        <taxon>Hyphomicrobiales</taxon>
        <taxon>Rhodobiaceae</taxon>
        <taxon>Rhodobium</taxon>
    </lineage>
</organism>
<dbReference type="SUPFAM" id="SSF50242">
    <property type="entry name" value="TIMP-like"/>
    <property type="match status" value="1"/>
</dbReference>
<keyword evidence="3" id="KW-1185">Reference proteome</keyword>